<dbReference type="PROSITE" id="PS51257">
    <property type="entry name" value="PROKAR_LIPOPROTEIN"/>
    <property type="match status" value="1"/>
</dbReference>
<evidence type="ECO:0000313" key="2">
    <source>
        <dbReference type="Proteomes" id="UP000075635"/>
    </source>
</evidence>
<organism evidence="1 2">
    <name type="scientific">Sorangium cellulosum</name>
    <name type="common">Polyangium cellulosum</name>
    <dbReference type="NCBI Taxonomy" id="56"/>
    <lineage>
        <taxon>Bacteria</taxon>
        <taxon>Pseudomonadati</taxon>
        <taxon>Myxococcota</taxon>
        <taxon>Polyangia</taxon>
        <taxon>Polyangiales</taxon>
        <taxon>Polyangiaceae</taxon>
        <taxon>Sorangium</taxon>
    </lineage>
</organism>
<sequence>MRMRWPVIALGAVSSSAGVGCYPDWPTVAGIVTVAAGSEVLTLDTGGGGKQPVIATDEPIPGGCGFERGFLSMGVEHGEARFKHFDMLDEPENPHMTVQIAESTYQGVCPITIEVQRTDPYEADVSAGPCEVFRLYDGAVAVVESAAFHLTGCWTEDEYD</sequence>
<proteinExistence type="predicted"/>
<name>A0A150R423_SORCE</name>
<dbReference type="EMBL" id="JEMB01003230">
    <property type="protein sequence ID" value="KYF74696.1"/>
    <property type="molecule type" value="Genomic_DNA"/>
</dbReference>
<evidence type="ECO:0000313" key="1">
    <source>
        <dbReference type="EMBL" id="KYF74696.1"/>
    </source>
</evidence>
<protein>
    <submittedName>
        <fullName evidence="1">Uncharacterized protein</fullName>
    </submittedName>
</protein>
<gene>
    <name evidence="1" type="ORF">BE17_19335</name>
</gene>
<dbReference type="AlphaFoldDB" id="A0A150R423"/>
<reference evidence="1 2" key="1">
    <citation type="submission" date="2014-02" db="EMBL/GenBank/DDBJ databases">
        <title>The small core and large imbalanced accessory genome model reveals a collaborative survival strategy of Sorangium cellulosum strains in nature.</title>
        <authorList>
            <person name="Han K."/>
            <person name="Peng R."/>
            <person name="Blom J."/>
            <person name="Li Y.-Z."/>
        </authorList>
    </citation>
    <scope>NUCLEOTIDE SEQUENCE [LARGE SCALE GENOMIC DNA]</scope>
    <source>
        <strain evidence="1 2">So0011-07</strain>
    </source>
</reference>
<comment type="caution">
    <text evidence="1">The sequence shown here is derived from an EMBL/GenBank/DDBJ whole genome shotgun (WGS) entry which is preliminary data.</text>
</comment>
<dbReference type="Proteomes" id="UP000075635">
    <property type="component" value="Unassembled WGS sequence"/>
</dbReference>
<accession>A0A150R423</accession>